<dbReference type="InterPro" id="IPR011991">
    <property type="entry name" value="ArsR-like_HTH"/>
</dbReference>
<proteinExistence type="predicted"/>
<dbReference type="SUPFAM" id="SSF55781">
    <property type="entry name" value="GAF domain-like"/>
    <property type="match status" value="1"/>
</dbReference>
<evidence type="ECO:0000259" key="5">
    <source>
        <dbReference type="PROSITE" id="PS51078"/>
    </source>
</evidence>
<keyword evidence="3" id="KW-0804">Transcription</keyword>
<reference evidence="6 7" key="1">
    <citation type="journal article" date="2019" name="Int. J. Syst. Evol. Microbiol.">
        <title>The Global Catalogue of Microorganisms (GCM) 10K type strain sequencing project: providing services to taxonomists for standard genome sequencing and annotation.</title>
        <authorList>
            <consortium name="The Broad Institute Genomics Platform"/>
            <consortium name="The Broad Institute Genome Sequencing Center for Infectious Disease"/>
            <person name="Wu L."/>
            <person name="Ma J."/>
        </authorList>
    </citation>
    <scope>NUCLEOTIDE SEQUENCE [LARGE SCALE GENOMIC DNA]</scope>
    <source>
        <strain evidence="6 7">CGMCC 1.12543</strain>
    </source>
</reference>
<comment type="caution">
    <text evidence="6">The sequence shown here is derived from an EMBL/GenBank/DDBJ whole genome shotgun (WGS) entry which is preliminary data.</text>
</comment>
<accession>A0ABD5RPC5</accession>
<dbReference type="InterPro" id="IPR036390">
    <property type="entry name" value="WH_DNA-bd_sf"/>
</dbReference>
<keyword evidence="2" id="KW-0238">DNA-binding</keyword>
<name>A0ABD5RPC5_9EURY</name>
<dbReference type="PROSITE" id="PS51077">
    <property type="entry name" value="HTH_ICLR"/>
    <property type="match status" value="1"/>
</dbReference>
<dbReference type="Gene3D" id="1.10.10.10">
    <property type="entry name" value="Winged helix-like DNA-binding domain superfamily/Winged helix DNA-binding domain"/>
    <property type="match status" value="1"/>
</dbReference>
<feature type="domain" description="HTH iclR-type" evidence="4">
    <location>
        <begin position="12"/>
        <end position="72"/>
    </location>
</feature>
<dbReference type="Pfam" id="PF01614">
    <property type="entry name" value="IclR_C"/>
    <property type="match status" value="1"/>
</dbReference>
<dbReference type="InterPro" id="IPR050707">
    <property type="entry name" value="HTH_MetabolicPath_Reg"/>
</dbReference>
<keyword evidence="1" id="KW-0805">Transcription regulation</keyword>
<evidence type="ECO:0000256" key="1">
    <source>
        <dbReference type="ARBA" id="ARBA00023015"/>
    </source>
</evidence>
<dbReference type="InterPro" id="IPR029016">
    <property type="entry name" value="GAF-like_dom_sf"/>
</dbReference>
<dbReference type="SMART" id="SM00418">
    <property type="entry name" value="HTH_ARSR"/>
    <property type="match status" value="1"/>
</dbReference>
<keyword evidence="7" id="KW-1185">Reference proteome</keyword>
<dbReference type="SMART" id="SM00346">
    <property type="entry name" value="HTH_ICLR"/>
    <property type="match status" value="1"/>
</dbReference>
<dbReference type="PANTHER" id="PTHR30136:SF35">
    <property type="entry name" value="HTH-TYPE TRANSCRIPTIONAL REGULATOR RV1719"/>
    <property type="match status" value="1"/>
</dbReference>
<dbReference type="InterPro" id="IPR014757">
    <property type="entry name" value="Tscrpt_reg_IclR_C"/>
</dbReference>
<dbReference type="CDD" id="cd00090">
    <property type="entry name" value="HTH_ARSR"/>
    <property type="match status" value="1"/>
</dbReference>
<sequence length="258" mass="28027">MSRPPESGPATVSATETSFAIIEQLSEVNGAGVSELATALGRSKSNVHKHLVTLRELGYVTKDEDDTYYVGLRFLGLGDRARARSSFYQVAKDETDSLIDEVGERGQVMVEEDGRGIYIYQATTDQAVQTDSHIGTVVRLHATAVGKSYLAFLDEAKREELLDSLDLSAVTDGTITDRETLEAELATIRDRGVAFNNEERTVGMRAVGAPILTDQGGVIGAISVSGPTTRINGDWYREEIPQLVRRSARVIGLKATYS</sequence>
<protein>
    <submittedName>
        <fullName evidence="6">IclR family transcriptional regulator</fullName>
    </submittedName>
</protein>
<dbReference type="AlphaFoldDB" id="A0ABD5RPC5"/>
<evidence type="ECO:0000313" key="6">
    <source>
        <dbReference type="EMBL" id="MFC5972120.1"/>
    </source>
</evidence>
<organism evidence="6 7">
    <name type="scientific">Halomarina salina</name>
    <dbReference type="NCBI Taxonomy" id="1872699"/>
    <lineage>
        <taxon>Archaea</taxon>
        <taxon>Methanobacteriati</taxon>
        <taxon>Methanobacteriota</taxon>
        <taxon>Stenosarchaea group</taxon>
        <taxon>Halobacteria</taxon>
        <taxon>Halobacteriales</taxon>
        <taxon>Natronomonadaceae</taxon>
        <taxon>Halomarina</taxon>
    </lineage>
</organism>
<evidence type="ECO:0000256" key="3">
    <source>
        <dbReference type="ARBA" id="ARBA00023163"/>
    </source>
</evidence>
<dbReference type="GO" id="GO:0006355">
    <property type="term" value="P:regulation of DNA-templated transcription"/>
    <property type="evidence" value="ECO:0007669"/>
    <property type="project" value="UniProtKB-ARBA"/>
</dbReference>
<dbReference type="SUPFAM" id="SSF46785">
    <property type="entry name" value="Winged helix' DNA-binding domain"/>
    <property type="match status" value="1"/>
</dbReference>
<dbReference type="PANTHER" id="PTHR30136">
    <property type="entry name" value="HELIX-TURN-HELIX TRANSCRIPTIONAL REGULATOR, ICLR FAMILY"/>
    <property type="match status" value="1"/>
</dbReference>
<dbReference type="InterPro" id="IPR001845">
    <property type="entry name" value="HTH_ArsR_DNA-bd_dom"/>
</dbReference>
<dbReference type="GO" id="GO:0003677">
    <property type="term" value="F:DNA binding"/>
    <property type="evidence" value="ECO:0007669"/>
    <property type="project" value="UniProtKB-KW"/>
</dbReference>
<dbReference type="Proteomes" id="UP001596099">
    <property type="component" value="Unassembled WGS sequence"/>
</dbReference>
<dbReference type="RefSeq" id="WP_247415155.1">
    <property type="nucleotide sequence ID" value="NZ_JALLGW010000001.1"/>
</dbReference>
<dbReference type="InterPro" id="IPR005471">
    <property type="entry name" value="Tscrpt_reg_IclR_N"/>
</dbReference>
<evidence type="ECO:0000256" key="2">
    <source>
        <dbReference type="ARBA" id="ARBA00023125"/>
    </source>
</evidence>
<dbReference type="EMBL" id="JBHSQH010000001">
    <property type="protein sequence ID" value="MFC5972120.1"/>
    <property type="molecule type" value="Genomic_DNA"/>
</dbReference>
<gene>
    <name evidence="6" type="ORF">ACFPYI_12340</name>
</gene>
<evidence type="ECO:0000259" key="4">
    <source>
        <dbReference type="PROSITE" id="PS51077"/>
    </source>
</evidence>
<evidence type="ECO:0000313" key="7">
    <source>
        <dbReference type="Proteomes" id="UP001596099"/>
    </source>
</evidence>
<feature type="domain" description="IclR-ED" evidence="5">
    <location>
        <begin position="73"/>
        <end position="257"/>
    </location>
</feature>
<dbReference type="InterPro" id="IPR036388">
    <property type="entry name" value="WH-like_DNA-bd_sf"/>
</dbReference>
<dbReference type="Pfam" id="PF09339">
    <property type="entry name" value="HTH_IclR"/>
    <property type="match status" value="1"/>
</dbReference>
<dbReference type="PROSITE" id="PS51078">
    <property type="entry name" value="ICLR_ED"/>
    <property type="match status" value="1"/>
</dbReference>
<dbReference type="Gene3D" id="3.30.450.40">
    <property type="match status" value="1"/>
</dbReference>